<proteinExistence type="predicted"/>
<name>A0AA39QBN4_9AGAR</name>
<protein>
    <submittedName>
        <fullName evidence="1">Uncharacterized protein</fullName>
    </submittedName>
</protein>
<comment type="caution">
    <text evidence="1">The sequence shown here is derived from an EMBL/GenBank/DDBJ whole genome shotgun (WGS) entry which is preliminary data.</text>
</comment>
<dbReference type="EMBL" id="JAUEPU010000009">
    <property type="protein sequence ID" value="KAK0499870.1"/>
    <property type="molecule type" value="Genomic_DNA"/>
</dbReference>
<evidence type="ECO:0000313" key="2">
    <source>
        <dbReference type="Proteomes" id="UP001175228"/>
    </source>
</evidence>
<dbReference type="AlphaFoldDB" id="A0AA39QBN4"/>
<reference evidence="1" key="1">
    <citation type="submission" date="2023-06" db="EMBL/GenBank/DDBJ databases">
        <authorList>
            <consortium name="Lawrence Berkeley National Laboratory"/>
            <person name="Ahrendt S."/>
            <person name="Sahu N."/>
            <person name="Indic B."/>
            <person name="Wong-Bajracharya J."/>
            <person name="Merenyi Z."/>
            <person name="Ke H.-M."/>
            <person name="Monk M."/>
            <person name="Kocsube S."/>
            <person name="Drula E."/>
            <person name="Lipzen A."/>
            <person name="Balint B."/>
            <person name="Henrissat B."/>
            <person name="Andreopoulos B."/>
            <person name="Martin F.M."/>
            <person name="Harder C.B."/>
            <person name="Rigling D."/>
            <person name="Ford K.L."/>
            <person name="Foster G.D."/>
            <person name="Pangilinan J."/>
            <person name="Papanicolaou A."/>
            <person name="Barry K."/>
            <person name="LaButti K."/>
            <person name="Viragh M."/>
            <person name="Koriabine M."/>
            <person name="Yan M."/>
            <person name="Riley R."/>
            <person name="Champramary S."/>
            <person name="Plett K.L."/>
            <person name="Tsai I.J."/>
            <person name="Slot J."/>
            <person name="Sipos G."/>
            <person name="Plett J."/>
            <person name="Nagy L.G."/>
            <person name="Grigoriev I.V."/>
        </authorList>
    </citation>
    <scope>NUCLEOTIDE SEQUENCE</scope>
    <source>
        <strain evidence="1">HWK02</strain>
    </source>
</reference>
<accession>A0AA39QBN4</accession>
<evidence type="ECO:0000313" key="1">
    <source>
        <dbReference type="EMBL" id="KAK0499870.1"/>
    </source>
</evidence>
<keyword evidence="2" id="KW-1185">Reference proteome</keyword>
<dbReference type="Proteomes" id="UP001175228">
    <property type="component" value="Unassembled WGS sequence"/>
</dbReference>
<sequence>MLGRCSCCGTFPSVERAKRTQLGPYSVRRKTTLSCTLLHLDCLTTMQVTGGEFICHRRVPHVFRLTSDIAYSLKTRKRRNFFTGVMHEAEKYPDLQFHTCRFSVNNITPPHGAFLIAALYRCRQCLGLADSDARHGHDGVQAYPHVYLLEPQHCRLTPMREPHANESVSGTEPSEPLGYTDVDVKVASRFDTETTAVALSSNDLHTPQMFGLPP</sequence>
<organism evidence="1 2">
    <name type="scientific">Armillaria luteobubalina</name>
    <dbReference type="NCBI Taxonomy" id="153913"/>
    <lineage>
        <taxon>Eukaryota</taxon>
        <taxon>Fungi</taxon>
        <taxon>Dikarya</taxon>
        <taxon>Basidiomycota</taxon>
        <taxon>Agaricomycotina</taxon>
        <taxon>Agaricomycetes</taxon>
        <taxon>Agaricomycetidae</taxon>
        <taxon>Agaricales</taxon>
        <taxon>Marasmiineae</taxon>
        <taxon>Physalacriaceae</taxon>
        <taxon>Armillaria</taxon>
    </lineage>
</organism>
<gene>
    <name evidence="1" type="ORF">EDD18DRAFT_866130</name>
</gene>